<feature type="domain" description="Outer membrane protein beta-barrel" evidence="2">
    <location>
        <begin position="478"/>
        <end position="787"/>
    </location>
</feature>
<evidence type="ECO:0000256" key="1">
    <source>
        <dbReference type="SAM" id="SignalP"/>
    </source>
</evidence>
<evidence type="ECO:0000259" key="2">
    <source>
        <dbReference type="Pfam" id="PF14905"/>
    </source>
</evidence>
<keyword evidence="1" id="KW-0732">Signal</keyword>
<sequence length="936" mass="104508">MRRLFLLALLCIASATYAQKGSITGIIKDSSLNKNIPLATISVFKAKDTSIVTYRLSDEEGKFKVPGLPLNETLRCVITYSGYEAFRKEFTLSAGQQDITIENIWMIPTTRELDEVIIMSERPPVTIKNDTIEFNANSFKTLPNALVEDLLKKLPGVFVDKEGNIMVNGKPVNRIMVDGKNFFGTDPKMASRNLPANIIDKVQVTDDKEELERNADNNLSNVGKVVNITLKKGVKKGLFGKLYAGGGTDDRFEGGGIVNMFRDTLQISLLGYANNLNKTGFTYGELMQAGGLSRSMGNLNSTSTTTSRYSSGGSNIVVNGVNFGGAHRGGGISNSKGAGININHYPNNKQSIFGQYFFGNIRVDQWRKVNTKQFNEDTIIVQDNLTTADIISNAHNFGLGTKLKPDSVTTIIANATYTLGLQDEIRNTNISSSNNKLGNLSNGNIGQDNVNNTYNYSHYFTVTRLSKRKKGARFTATHGLDISNTRADFTTNSLTNILYPILFDSTLQQLRAERVPRTNIYGALVYRLPLNNSFAVTASARYDYNKLNNKVNTFDADGDKKYDQLNPLLSNTFNREFHRSSNYVGLQYMYKKLTITPGVTALWQQYDNRLLSLNNAITKSQFNFLPALGIVFKEFNFNYNKDVSLPAYTNLIPALNNTNPYYLTNGNPDLKPAERDNFRINYYHNNSKKNLNISLYATATLTRNDVVQDIVVDKSGIQTSTPVNANGSKNATVNYNINKQYKYNAKFTFGWNAGGWYGLNKNKLSYNGETSWQNNFNLEHWAGVNLNFNDKVEWNNDMSLTNYQSTFTSSNFSTLKTNQKSVSTELIIRMPKHVIWESVLQYENNGNVPAGIPKNVTRLSMAVNFTMLKDEKGVLKLSVWDLLNQNNSIGLVTNRNIISATQTNVLGRYFMATFTYNIRQIGAAKKKVGGSGIFGY</sequence>
<keyword evidence="4" id="KW-1185">Reference proteome</keyword>
<dbReference type="SUPFAM" id="SSF49464">
    <property type="entry name" value="Carboxypeptidase regulatory domain-like"/>
    <property type="match status" value="1"/>
</dbReference>
<dbReference type="SUPFAM" id="SSF56935">
    <property type="entry name" value="Porins"/>
    <property type="match status" value="1"/>
</dbReference>
<dbReference type="Pfam" id="PF13620">
    <property type="entry name" value="CarboxypepD_reg"/>
    <property type="match status" value="1"/>
</dbReference>
<feature type="signal peptide" evidence="1">
    <location>
        <begin position="1"/>
        <end position="18"/>
    </location>
</feature>
<feature type="chain" id="PRO_5047188046" evidence="1">
    <location>
        <begin position="19"/>
        <end position="936"/>
    </location>
</feature>
<evidence type="ECO:0000313" key="4">
    <source>
        <dbReference type="Proteomes" id="UP001597511"/>
    </source>
</evidence>
<accession>A0ABW6A4U5</accession>
<comment type="caution">
    <text evidence="3">The sequence shown here is derived from an EMBL/GenBank/DDBJ whole genome shotgun (WGS) entry which is preliminary data.</text>
</comment>
<evidence type="ECO:0000313" key="3">
    <source>
        <dbReference type="EMBL" id="MFD2919266.1"/>
    </source>
</evidence>
<dbReference type="RefSeq" id="WP_386096284.1">
    <property type="nucleotide sequence ID" value="NZ_JBHUOZ010000001.1"/>
</dbReference>
<proteinExistence type="predicted"/>
<dbReference type="InterPro" id="IPR008969">
    <property type="entry name" value="CarboxyPept-like_regulatory"/>
</dbReference>
<name>A0ABW6A4U5_9BACT</name>
<organism evidence="3 4">
    <name type="scientific">Terrimonas rubra</name>
    <dbReference type="NCBI Taxonomy" id="1035890"/>
    <lineage>
        <taxon>Bacteria</taxon>
        <taxon>Pseudomonadati</taxon>
        <taxon>Bacteroidota</taxon>
        <taxon>Chitinophagia</taxon>
        <taxon>Chitinophagales</taxon>
        <taxon>Chitinophagaceae</taxon>
        <taxon>Terrimonas</taxon>
    </lineage>
</organism>
<dbReference type="Pfam" id="PF14905">
    <property type="entry name" value="OMP_b-brl_3"/>
    <property type="match status" value="1"/>
</dbReference>
<dbReference type="InterPro" id="IPR041700">
    <property type="entry name" value="OMP_b-brl_3"/>
</dbReference>
<reference evidence="4" key="1">
    <citation type="journal article" date="2019" name="Int. J. Syst. Evol. Microbiol.">
        <title>The Global Catalogue of Microorganisms (GCM) 10K type strain sequencing project: providing services to taxonomists for standard genome sequencing and annotation.</title>
        <authorList>
            <consortium name="The Broad Institute Genomics Platform"/>
            <consortium name="The Broad Institute Genome Sequencing Center for Infectious Disease"/>
            <person name="Wu L."/>
            <person name="Ma J."/>
        </authorList>
    </citation>
    <scope>NUCLEOTIDE SEQUENCE [LARGE SCALE GENOMIC DNA]</scope>
    <source>
        <strain evidence="4">KCTC 23299</strain>
    </source>
</reference>
<protein>
    <submittedName>
        <fullName evidence="3">TonB-dependent receptor domain-containing protein</fullName>
    </submittedName>
</protein>
<gene>
    <name evidence="3" type="ORF">ACFS6H_06040</name>
</gene>
<dbReference type="Proteomes" id="UP001597511">
    <property type="component" value="Unassembled WGS sequence"/>
</dbReference>
<keyword evidence="3" id="KW-0675">Receptor</keyword>
<dbReference type="EMBL" id="JBHUOZ010000001">
    <property type="protein sequence ID" value="MFD2919266.1"/>
    <property type="molecule type" value="Genomic_DNA"/>
</dbReference>